<feature type="signal peptide" evidence="4">
    <location>
        <begin position="1"/>
        <end position="25"/>
    </location>
</feature>
<comment type="similarity">
    <text evidence="1">Belongs to the bacterial solute-binding protein 3 family.</text>
</comment>
<dbReference type="RefSeq" id="WP_282585190.1">
    <property type="nucleotide sequence ID" value="NZ_JAMOIM010000007.1"/>
</dbReference>
<name>A0AA42CK45_9HYPH</name>
<proteinExistence type="inferred from homology"/>
<dbReference type="Proteomes" id="UP001165667">
    <property type="component" value="Unassembled WGS sequence"/>
</dbReference>
<dbReference type="Gene3D" id="3.40.190.10">
    <property type="entry name" value="Periplasmic binding protein-like II"/>
    <property type="match status" value="2"/>
</dbReference>
<dbReference type="AlphaFoldDB" id="A0AA42CK45"/>
<dbReference type="InterPro" id="IPR051455">
    <property type="entry name" value="Bact_solute-bind_prot3"/>
</dbReference>
<dbReference type="SUPFAM" id="SSF53850">
    <property type="entry name" value="Periplasmic binding protein-like II"/>
    <property type="match status" value="1"/>
</dbReference>
<sequence>MRQHHRFLATAACGGLFAFCQPAAAQSTLDAVKAQGFVQCGSVERPGLAKADDKGQWSGLEVEMCRAIAVAVFGPTGRFAYHEYGSDKDFDAARQGTDQVSFVTFSEMAAQSLTDKLLPGPTVFLESHDLLVAADSPARGPADLSGKGICFMNESPANESVDAWFEDRHIPIIRHGYQEDGEMYDGYAVQNCQAVAGESTTLAEAALDGGINHLRSRLLPEHLSIFPIVAATPIKSDSQWAAIVAWTIDTLKNADAKESRYHANGLRAMPVDGAGLGLAPDWQMQVVKTVGSYSLAFQRSLGDRSPFDLPTGLNAAPAEGGSLFVAHKD</sequence>
<evidence type="ECO:0000313" key="5">
    <source>
        <dbReference type="EMBL" id="MCW6508821.1"/>
    </source>
</evidence>
<dbReference type="PANTHER" id="PTHR30085">
    <property type="entry name" value="AMINO ACID ABC TRANSPORTER PERMEASE"/>
    <property type="match status" value="1"/>
</dbReference>
<evidence type="ECO:0000256" key="4">
    <source>
        <dbReference type="SAM" id="SignalP"/>
    </source>
</evidence>
<accession>A0AA42CK45</accession>
<dbReference type="EMBL" id="JAMOIM010000007">
    <property type="protein sequence ID" value="MCW6508821.1"/>
    <property type="molecule type" value="Genomic_DNA"/>
</dbReference>
<gene>
    <name evidence="5" type="ORF">M8523_12405</name>
</gene>
<organism evidence="5 6">
    <name type="scientific">Lichenifustis flavocetrariae</name>
    <dbReference type="NCBI Taxonomy" id="2949735"/>
    <lineage>
        <taxon>Bacteria</taxon>
        <taxon>Pseudomonadati</taxon>
        <taxon>Pseudomonadota</taxon>
        <taxon>Alphaproteobacteria</taxon>
        <taxon>Hyphomicrobiales</taxon>
        <taxon>Lichenihabitantaceae</taxon>
        <taxon>Lichenifustis</taxon>
    </lineage>
</organism>
<reference evidence="5" key="1">
    <citation type="submission" date="2022-05" db="EMBL/GenBank/DDBJ databases">
        <authorList>
            <person name="Pankratov T."/>
        </authorList>
    </citation>
    <scope>NUCLEOTIDE SEQUENCE</scope>
    <source>
        <strain evidence="5">BP6-180914</strain>
    </source>
</reference>
<dbReference type="PANTHER" id="PTHR30085:SF6">
    <property type="entry name" value="ABC TRANSPORTER GLUTAMINE-BINDING PROTEIN GLNH"/>
    <property type="match status" value="1"/>
</dbReference>
<comment type="caution">
    <text evidence="5">The sequence shown here is derived from an EMBL/GenBank/DDBJ whole genome shotgun (WGS) entry which is preliminary data.</text>
</comment>
<evidence type="ECO:0000256" key="2">
    <source>
        <dbReference type="ARBA" id="ARBA00022448"/>
    </source>
</evidence>
<keyword evidence="2" id="KW-0813">Transport</keyword>
<dbReference type="GO" id="GO:0006865">
    <property type="term" value="P:amino acid transport"/>
    <property type="evidence" value="ECO:0007669"/>
    <property type="project" value="TreeGrafter"/>
</dbReference>
<evidence type="ECO:0000313" key="6">
    <source>
        <dbReference type="Proteomes" id="UP001165667"/>
    </source>
</evidence>
<keyword evidence="6" id="KW-1185">Reference proteome</keyword>
<feature type="chain" id="PRO_5041337557" evidence="4">
    <location>
        <begin position="26"/>
        <end position="329"/>
    </location>
</feature>
<evidence type="ECO:0000256" key="3">
    <source>
        <dbReference type="ARBA" id="ARBA00022729"/>
    </source>
</evidence>
<evidence type="ECO:0000256" key="1">
    <source>
        <dbReference type="ARBA" id="ARBA00010333"/>
    </source>
</evidence>
<keyword evidence="3 4" id="KW-0732">Signal</keyword>
<protein>
    <submittedName>
        <fullName evidence="5">Uncharacterized protein</fullName>
    </submittedName>
</protein>